<reference evidence="5" key="1">
    <citation type="journal article" date="2021" name="PeerJ">
        <title>Extensive microbial diversity within the chicken gut microbiome revealed by metagenomics and culture.</title>
        <authorList>
            <person name="Gilroy R."/>
            <person name="Ravi A."/>
            <person name="Getino M."/>
            <person name="Pursley I."/>
            <person name="Horton D.L."/>
            <person name="Alikhan N.F."/>
            <person name="Baker D."/>
            <person name="Gharbi K."/>
            <person name="Hall N."/>
            <person name="Watson M."/>
            <person name="Adriaenssens E.M."/>
            <person name="Foster-Nyarko E."/>
            <person name="Jarju S."/>
            <person name="Secka A."/>
            <person name="Antonio M."/>
            <person name="Oren A."/>
            <person name="Chaudhuri R.R."/>
            <person name="La Ragione R."/>
            <person name="Hildebrand F."/>
            <person name="Pallen M.J."/>
        </authorList>
    </citation>
    <scope>NUCLEOTIDE SEQUENCE</scope>
    <source>
        <strain evidence="5">ChiSxjej5B17-1746</strain>
    </source>
</reference>
<dbReference type="Proteomes" id="UP000824264">
    <property type="component" value="Unassembled WGS sequence"/>
</dbReference>
<dbReference type="PANTHER" id="PTHR46268:SF27">
    <property type="entry name" value="UNIVERSAL STRESS PROTEIN RV2623"/>
    <property type="match status" value="1"/>
</dbReference>
<dbReference type="InterPro" id="IPR014729">
    <property type="entry name" value="Rossmann-like_a/b/a_fold"/>
</dbReference>
<organism evidence="5 6">
    <name type="scientific">Candidatus Bilophila faecipullorum</name>
    <dbReference type="NCBI Taxonomy" id="2838482"/>
    <lineage>
        <taxon>Bacteria</taxon>
        <taxon>Pseudomonadati</taxon>
        <taxon>Thermodesulfobacteriota</taxon>
        <taxon>Desulfovibrionia</taxon>
        <taxon>Desulfovibrionales</taxon>
        <taxon>Desulfovibrionaceae</taxon>
        <taxon>Bilophila</taxon>
    </lineage>
</organism>
<gene>
    <name evidence="5" type="ORF">H9874_11065</name>
</gene>
<dbReference type="SUPFAM" id="SSF52402">
    <property type="entry name" value="Adenine nucleotide alpha hydrolases-like"/>
    <property type="match status" value="1"/>
</dbReference>
<dbReference type="CDD" id="cd00293">
    <property type="entry name" value="USP-like"/>
    <property type="match status" value="1"/>
</dbReference>
<dbReference type="InterPro" id="IPR006016">
    <property type="entry name" value="UspA"/>
</dbReference>
<dbReference type="InterPro" id="IPR006015">
    <property type="entry name" value="Universal_stress_UspA"/>
</dbReference>
<accession>A0A9D1U9F9</accession>
<dbReference type="GO" id="GO:0005524">
    <property type="term" value="F:ATP binding"/>
    <property type="evidence" value="ECO:0007669"/>
    <property type="project" value="UniProtKB-KW"/>
</dbReference>
<dbReference type="PANTHER" id="PTHR46268">
    <property type="entry name" value="STRESS RESPONSE PROTEIN NHAX"/>
    <property type="match status" value="1"/>
</dbReference>
<reference evidence="5" key="2">
    <citation type="submission" date="2021-04" db="EMBL/GenBank/DDBJ databases">
        <authorList>
            <person name="Gilroy R."/>
        </authorList>
    </citation>
    <scope>NUCLEOTIDE SEQUENCE</scope>
    <source>
        <strain evidence="5">ChiSxjej5B17-1746</strain>
    </source>
</reference>
<comment type="similarity">
    <text evidence="1">Belongs to the universal stress protein A family.</text>
</comment>
<protein>
    <submittedName>
        <fullName evidence="5">Universal stress protein</fullName>
    </submittedName>
</protein>
<evidence type="ECO:0000256" key="1">
    <source>
        <dbReference type="ARBA" id="ARBA00008791"/>
    </source>
</evidence>
<name>A0A9D1U9F9_9BACT</name>
<evidence type="ECO:0000256" key="2">
    <source>
        <dbReference type="ARBA" id="ARBA00022741"/>
    </source>
</evidence>
<dbReference type="PRINTS" id="PR01438">
    <property type="entry name" value="UNVRSLSTRESS"/>
</dbReference>
<dbReference type="EMBL" id="DXGI01000409">
    <property type="protein sequence ID" value="HIW79664.1"/>
    <property type="molecule type" value="Genomic_DNA"/>
</dbReference>
<dbReference type="Pfam" id="PF00582">
    <property type="entry name" value="Usp"/>
    <property type="match status" value="1"/>
</dbReference>
<dbReference type="AlphaFoldDB" id="A0A9D1U9F9"/>
<keyword evidence="2" id="KW-0547">Nucleotide-binding</keyword>
<evidence type="ECO:0000313" key="5">
    <source>
        <dbReference type="EMBL" id="HIW79664.1"/>
    </source>
</evidence>
<dbReference type="Gene3D" id="3.40.50.620">
    <property type="entry name" value="HUPs"/>
    <property type="match status" value="1"/>
</dbReference>
<sequence length="161" mass="17984">MEMKRILCAIDLMDTINPAIEPAKMFAKLTGASLSVAYVLPSRAFHEIQVPVEKESRDLFGAQKTSSRNDMMQAIWTRAREDMDKFLQEHFPGMDAEGIVYEGRPAEKLVEIADGIGADMIVMGTHAREGLDRLFFGSVASEVVRTAKCYVLTTRPKEKAE</sequence>
<proteinExistence type="inferred from homology"/>
<evidence type="ECO:0000259" key="4">
    <source>
        <dbReference type="Pfam" id="PF00582"/>
    </source>
</evidence>
<feature type="domain" description="UspA" evidence="4">
    <location>
        <begin position="3"/>
        <end position="154"/>
    </location>
</feature>
<comment type="caution">
    <text evidence="5">The sequence shown here is derived from an EMBL/GenBank/DDBJ whole genome shotgun (WGS) entry which is preliminary data.</text>
</comment>
<evidence type="ECO:0000313" key="6">
    <source>
        <dbReference type="Proteomes" id="UP000824264"/>
    </source>
</evidence>
<keyword evidence="3" id="KW-0067">ATP-binding</keyword>
<evidence type="ECO:0000256" key="3">
    <source>
        <dbReference type="ARBA" id="ARBA00022840"/>
    </source>
</evidence>